<evidence type="ECO:0000313" key="3">
    <source>
        <dbReference type="Proteomes" id="UP000811246"/>
    </source>
</evidence>
<sequence length="157" mass="18011">MAKPSQTPSQLISDLTSPYFITAADNPRATLVPELLTGDNYLSWRRSMRMALNAKNKLVFVDGTLTKPADASIATLWERCCDMVPSWLLNSIDKSLRQSLIYCQNPSDVWKDLDHRFSQSNHPRLYRLKRDLVNLHQDSITVNRGLSRYSLEGRKDK</sequence>
<evidence type="ECO:0000313" key="2">
    <source>
        <dbReference type="EMBL" id="KAG6697378.1"/>
    </source>
</evidence>
<accession>A0A922E5W5</accession>
<organism evidence="2 3">
    <name type="scientific">Carya illinoinensis</name>
    <name type="common">Pecan</name>
    <dbReference type="NCBI Taxonomy" id="32201"/>
    <lineage>
        <taxon>Eukaryota</taxon>
        <taxon>Viridiplantae</taxon>
        <taxon>Streptophyta</taxon>
        <taxon>Embryophyta</taxon>
        <taxon>Tracheophyta</taxon>
        <taxon>Spermatophyta</taxon>
        <taxon>Magnoliopsida</taxon>
        <taxon>eudicotyledons</taxon>
        <taxon>Gunneridae</taxon>
        <taxon>Pentapetalae</taxon>
        <taxon>rosids</taxon>
        <taxon>fabids</taxon>
        <taxon>Fagales</taxon>
        <taxon>Juglandaceae</taxon>
        <taxon>Carya</taxon>
    </lineage>
</organism>
<dbReference type="Proteomes" id="UP000811246">
    <property type="component" value="Chromosome 9"/>
</dbReference>
<dbReference type="Pfam" id="PF14244">
    <property type="entry name" value="Retrotran_gag_3"/>
    <property type="match status" value="1"/>
</dbReference>
<dbReference type="PANTHER" id="PTHR37610">
    <property type="entry name" value="CCHC-TYPE DOMAIN-CONTAINING PROTEIN"/>
    <property type="match status" value="1"/>
</dbReference>
<feature type="domain" description="Retrotransposon Copia-like N-terminal" evidence="1">
    <location>
        <begin position="24"/>
        <end position="69"/>
    </location>
</feature>
<proteinExistence type="predicted"/>
<gene>
    <name evidence="2" type="ORF">I3842_09G195400</name>
</gene>
<reference evidence="2" key="1">
    <citation type="submission" date="2021-01" db="EMBL/GenBank/DDBJ databases">
        <authorList>
            <person name="Lovell J.T."/>
            <person name="Bentley N."/>
            <person name="Bhattarai G."/>
            <person name="Jenkins J.W."/>
            <person name="Sreedasyam A."/>
            <person name="Alarcon Y."/>
            <person name="Bock C."/>
            <person name="Boston L."/>
            <person name="Carlson J."/>
            <person name="Cervantes K."/>
            <person name="Clermont K."/>
            <person name="Krom N."/>
            <person name="Kubenka K."/>
            <person name="Mamidi S."/>
            <person name="Mattison C."/>
            <person name="Monteros M."/>
            <person name="Pisani C."/>
            <person name="Plott C."/>
            <person name="Rajasekar S."/>
            <person name="Rhein H.S."/>
            <person name="Rohla C."/>
            <person name="Song M."/>
            <person name="Hilaire R.S."/>
            <person name="Shu S."/>
            <person name="Wells L."/>
            <person name="Wang X."/>
            <person name="Webber J."/>
            <person name="Heerema R.J."/>
            <person name="Klein P."/>
            <person name="Conner P."/>
            <person name="Grauke L."/>
            <person name="Grimwood J."/>
            <person name="Schmutz J."/>
            <person name="Randall J.J."/>
        </authorList>
    </citation>
    <scope>NUCLEOTIDE SEQUENCE</scope>
    <source>
        <tissue evidence="2">Leaf</tissue>
    </source>
</reference>
<dbReference type="AlphaFoldDB" id="A0A922E5W5"/>
<comment type="caution">
    <text evidence="2">The sequence shown here is derived from an EMBL/GenBank/DDBJ whole genome shotgun (WGS) entry which is preliminary data.</text>
</comment>
<name>A0A922E5W5_CARIL</name>
<dbReference type="PANTHER" id="PTHR37610:SF100">
    <property type="entry name" value="COPIA-LIKE POLYPROTEIN_RETROTRANSPOSON"/>
    <property type="match status" value="1"/>
</dbReference>
<evidence type="ECO:0000259" key="1">
    <source>
        <dbReference type="Pfam" id="PF14244"/>
    </source>
</evidence>
<dbReference type="EMBL" id="CM031833">
    <property type="protein sequence ID" value="KAG6697378.1"/>
    <property type="molecule type" value="Genomic_DNA"/>
</dbReference>
<dbReference type="InterPro" id="IPR029472">
    <property type="entry name" value="Copia-like_N"/>
</dbReference>
<protein>
    <recommendedName>
        <fullName evidence="1">Retrotransposon Copia-like N-terminal domain-containing protein</fullName>
    </recommendedName>
</protein>